<dbReference type="EMBL" id="JABSNM010000009">
    <property type="protein sequence ID" value="NRT56614.1"/>
    <property type="molecule type" value="Genomic_DNA"/>
</dbReference>
<organism evidence="6 7">
    <name type="scientific">Sphaerotilus uruguayifluvii</name>
    <dbReference type="NCBI Taxonomy" id="2735897"/>
    <lineage>
        <taxon>Bacteria</taxon>
        <taxon>Pseudomonadati</taxon>
        <taxon>Pseudomonadota</taxon>
        <taxon>Betaproteobacteria</taxon>
        <taxon>Burkholderiales</taxon>
        <taxon>Sphaerotilaceae</taxon>
        <taxon>Sphaerotilus</taxon>
    </lineage>
</organism>
<dbReference type="Proteomes" id="UP001516061">
    <property type="component" value="Unassembled WGS sequence"/>
</dbReference>
<sequence length="271" mass="29644">MSRRVAELEAALGVRLFERTTRQVVLTDAAQPYFSTCQRLLDDLREADAVVTGEHRVPKGELSITAPIGFGRQHLQPVALDFLREYPRVDLRLQLVDRVVNLLDEHIDVAVRISALPDSSLVARTLGEIRMVILASPDYLGRCGTPAHPRDLAAHACIAWTSLGPFKSWLCRDAGVEAMFPIGVRLATTMPESAVDAAVAGLGLVQVASYQAEAAVRAGQLVPVLREFEAAPTPVNLVHPSNRLVPQKLRAFLDWAGPRLSKRLRAVAEVL</sequence>
<dbReference type="PANTHER" id="PTHR30537">
    <property type="entry name" value="HTH-TYPE TRANSCRIPTIONAL REGULATOR"/>
    <property type="match status" value="1"/>
</dbReference>
<evidence type="ECO:0000313" key="7">
    <source>
        <dbReference type="Proteomes" id="UP001516061"/>
    </source>
</evidence>
<keyword evidence="4" id="KW-0804">Transcription</keyword>
<dbReference type="PANTHER" id="PTHR30537:SF5">
    <property type="entry name" value="HTH-TYPE TRANSCRIPTIONAL ACTIVATOR TTDR-RELATED"/>
    <property type="match status" value="1"/>
</dbReference>
<feature type="domain" description="HTH lysR-type" evidence="5">
    <location>
        <begin position="1"/>
        <end position="27"/>
    </location>
</feature>
<keyword evidence="3 6" id="KW-0238">DNA-binding</keyword>
<dbReference type="InterPro" id="IPR036390">
    <property type="entry name" value="WH_DNA-bd_sf"/>
</dbReference>
<protein>
    <submittedName>
        <fullName evidence="6">DNA-binding transcriptional LysR family regulator</fullName>
    </submittedName>
</protein>
<dbReference type="Gene3D" id="3.40.190.290">
    <property type="match status" value="1"/>
</dbReference>
<dbReference type="InterPro" id="IPR000847">
    <property type="entry name" value="LysR_HTH_N"/>
</dbReference>
<proteinExistence type="inferred from homology"/>
<dbReference type="Pfam" id="PF03466">
    <property type="entry name" value="LysR_substrate"/>
    <property type="match status" value="1"/>
</dbReference>
<comment type="caution">
    <text evidence="6">The sequence shown here is derived from an EMBL/GenBank/DDBJ whole genome shotgun (WGS) entry which is preliminary data.</text>
</comment>
<dbReference type="GO" id="GO:0003677">
    <property type="term" value="F:DNA binding"/>
    <property type="evidence" value="ECO:0007669"/>
    <property type="project" value="UniProtKB-KW"/>
</dbReference>
<accession>A0ABX2G2Z1</accession>
<dbReference type="InterPro" id="IPR005119">
    <property type="entry name" value="LysR_subst-bd"/>
</dbReference>
<dbReference type="SUPFAM" id="SSF53850">
    <property type="entry name" value="Periplasmic binding protein-like II"/>
    <property type="match status" value="1"/>
</dbReference>
<dbReference type="Pfam" id="PF00126">
    <property type="entry name" value="HTH_1"/>
    <property type="match status" value="1"/>
</dbReference>
<dbReference type="PROSITE" id="PS50931">
    <property type="entry name" value="HTH_LYSR"/>
    <property type="match status" value="1"/>
</dbReference>
<reference evidence="6 7" key="1">
    <citation type="submission" date="2020-05" db="EMBL/GenBank/DDBJ databases">
        <title>Genomic Encyclopedia of Type Strains, Phase IV (KMG-V): Genome sequencing to study the core and pangenomes of soil and plant-associated prokaryotes.</title>
        <authorList>
            <person name="Whitman W."/>
        </authorList>
    </citation>
    <scope>NUCLEOTIDE SEQUENCE [LARGE SCALE GENOMIC DNA]</scope>
    <source>
        <strain evidence="6 7">C29</strain>
    </source>
</reference>
<evidence type="ECO:0000313" key="6">
    <source>
        <dbReference type="EMBL" id="NRT56614.1"/>
    </source>
</evidence>
<evidence type="ECO:0000259" key="5">
    <source>
        <dbReference type="PROSITE" id="PS50931"/>
    </source>
</evidence>
<evidence type="ECO:0000256" key="1">
    <source>
        <dbReference type="ARBA" id="ARBA00009437"/>
    </source>
</evidence>
<gene>
    <name evidence="6" type="ORF">HNQ01_002357</name>
</gene>
<name>A0ABX2G2Z1_9BURK</name>
<comment type="similarity">
    <text evidence="1">Belongs to the LysR transcriptional regulatory family.</text>
</comment>
<dbReference type="InterPro" id="IPR036388">
    <property type="entry name" value="WH-like_DNA-bd_sf"/>
</dbReference>
<dbReference type="SUPFAM" id="SSF46785">
    <property type="entry name" value="Winged helix' DNA-binding domain"/>
    <property type="match status" value="1"/>
</dbReference>
<keyword evidence="2" id="KW-0805">Transcription regulation</keyword>
<evidence type="ECO:0000256" key="4">
    <source>
        <dbReference type="ARBA" id="ARBA00023163"/>
    </source>
</evidence>
<dbReference type="CDD" id="cd08471">
    <property type="entry name" value="PBP2_CrgA_like_2"/>
    <property type="match status" value="1"/>
</dbReference>
<evidence type="ECO:0000256" key="3">
    <source>
        <dbReference type="ARBA" id="ARBA00023125"/>
    </source>
</evidence>
<dbReference type="InterPro" id="IPR058163">
    <property type="entry name" value="LysR-type_TF_proteobact-type"/>
</dbReference>
<keyword evidence="7" id="KW-1185">Reference proteome</keyword>
<dbReference type="Gene3D" id="1.10.10.10">
    <property type="entry name" value="Winged helix-like DNA-binding domain superfamily/Winged helix DNA-binding domain"/>
    <property type="match status" value="1"/>
</dbReference>
<evidence type="ECO:0000256" key="2">
    <source>
        <dbReference type="ARBA" id="ARBA00023015"/>
    </source>
</evidence>